<evidence type="ECO:0000256" key="7">
    <source>
        <dbReference type="ARBA" id="ARBA00032272"/>
    </source>
</evidence>
<comment type="catalytic activity">
    <reaction evidence="1">
        <text>GDP-alpha-D-mannose + H2O = alpha-D-mannose 1-phosphate + GMP + 2 H(+)</text>
        <dbReference type="Rhea" id="RHEA:27978"/>
        <dbReference type="ChEBI" id="CHEBI:15377"/>
        <dbReference type="ChEBI" id="CHEBI:15378"/>
        <dbReference type="ChEBI" id="CHEBI:57527"/>
        <dbReference type="ChEBI" id="CHEBI:58115"/>
        <dbReference type="ChEBI" id="CHEBI:58409"/>
    </reaction>
</comment>
<dbReference type="EMBL" id="JADPMR010000004">
    <property type="protein sequence ID" value="MBF9003060.1"/>
    <property type="molecule type" value="Genomic_DNA"/>
</dbReference>
<keyword evidence="10" id="KW-1185">Reference proteome</keyword>
<dbReference type="GO" id="GO:0016787">
    <property type="term" value="F:hydrolase activity"/>
    <property type="evidence" value="ECO:0007669"/>
    <property type="project" value="UniProtKB-KW"/>
</dbReference>
<comment type="caution">
    <text evidence="9">The sequence shown here is derived from an EMBL/GenBank/DDBJ whole genome shotgun (WGS) entry which is preliminary data.</text>
</comment>
<dbReference type="SUPFAM" id="SSF55811">
    <property type="entry name" value="Nudix"/>
    <property type="match status" value="1"/>
</dbReference>
<evidence type="ECO:0000256" key="6">
    <source>
        <dbReference type="ARBA" id="ARBA00032162"/>
    </source>
</evidence>
<dbReference type="Pfam" id="PF00293">
    <property type="entry name" value="NUDIX"/>
    <property type="match status" value="1"/>
</dbReference>
<evidence type="ECO:0000256" key="3">
    <source>
        <dbReference type="ARBA" id="ARBA00007275"/>
    </source>
</evidence>
<sequence length="172" mass="19304">MNRLIHQWKKTIALTEQDITLPNGKTIIHTTIEHPGAAVIIPITQEKRVIMVNQYRPSVKAWTIEVPAGTMELGEDPLTCTQRELEEETGYSADTFQSLGQLIPMAGMCNEKQHLYIATGLHLTQRLECDDDEIIEVQTYSLQELETMIANGEISDSKTVACLYKAKLAGYL</sequence>
<keyword evidence="5 9" id="KW-0378">Hydrolase</keyword>
<evidence type="ECO:0000256" key="5">
    <source>
        <dbReference type="ARBA" id="ARBA00022801"/>
    </source>
</evidence>
<dbReference type="RefSeq" id="WP_196124926.1">
    <property type="nucleotide sequence ID" value="NZ_JADPMR010000004.1"/>
</dbReference>
<protein>
    <recommendedName>
        <fullName evidence="4">GDP-mannose pyrophosphatase</fullName>
    </recommendedName>
    <alternativeName>
        <fullName evidence="6">GDP-mannose hydrolase</fullName>
    </alternativeName>
    <alternativeName>
        <fullName evidence="7">GDPMK</fullName>
    </alternativeName>
</protein>
<evidence type="ECO:0000259" key="8">
    <source>
        <dbReference type="PROSITE" id="PS51462"/>
    </source>
</evidence>
<dbReference type="PANTHER" id="PTHR11839">
    <property type="entry name" value="UDP/ADP-SUGAR PYROPHOSPHATASE"/>
    <property type="match status" value="1"/>
</dbReference>
<reference evidence="9 10" key="1">
    <citation type="submission" date="2020-11" db="EMBL/GenBank/DDBJ databases">
        <title>Vibrio nitrifigilis sp. nov., a marine nitrogen-fixing bacterium isolated from the lagoon sediment of an islet inside an atoll.</title>
        <authorList>
            <person name="Wang L.-T."/>
            <person name="Shieh W.Y."/>
        </authorList>
    </citation>
    <scope>NUCLEOTIDE SEQUENCE [LARGE SCALE GENOMIC DNA]</scope>
    <source>
        <strain evidence="9 10">NFV-1</strain>
    </source>
</reference>
<accession>A0ABS0GKR3</accession>
<organism evidence="9 10">
    <name type="scientific">Vibrio nitrifigilis</name>
    <dbReference type="NCBI Taxonomy" id="2789781"/>
    <lineage>
        <taxon>Bacteria</taxon>
        <taxon>Pseudomonadati</taxon>
        <taxon>Pseudomonadota</taxon>
        <taxon>Gammaproteobacteria</taxon>
        <taxon>Vibrionales</taxon>
        <taxon>Vibrionaceae</taxon>
        <taxon>Vibrio</taxon>
    </lineage>
</organism>
<dbReference type="Proteomes" id="UP000597206">
    <property type="component" value="Unassembled WGS sequence"/>
</dbReference>
<proteinExistence type="inferred from homology"/>
<evidence type="ECO:0000256" key="4">
    <source>
        <dbReference type="ARBA" id="ARBA00016377"/>
    </source>
</evidence>
<evidence type="ECO:0000256" key="2">
    <source>
        <dbReference type="ARBA" id="ARBA00001946"/>
    </source>
</evidence>
<feature type="domain" description="Nudix hydrolase" evidence="8">
    <location>
        <begin position="32"/>
        <end position="162"/>
    </location>
</feature>
<dbReference type="CDD" id="cd03424">
    <property type="entry name" value="NUDIX_ADPRase_Nudt5_UGPPase_Nudt14"/>
    <property type="match status" value="1"/>
</dbReference>
<comment type="cofactor">
    <cofactor evidence="2">
        <name>Mg(2+)</name>
        <dbReference type="ChEBI" id="CHEBI:18420"/>
    </cofactor>
</comment>
<evidence type="ECO:0000256" key="1">
    <source>
        <dbReference type="ARBA" id="ARBA00000847"/>
    </source>
</evidence>
<dbReference type="InterPro" id="IPR000086">
    <property type="entry name" value="NUDIX_hydrolase_dom"/>
</dbReference>
<dbReference type="PROSITE" id="PS51462">
    <property type="entry name" value="NUDIX"/>
    <property type="match status" value="1"/>
</dbReference>
<dbReference type="InterPro" id="IPR015797">
    <property type="entry name" value="NUDIX_hydrolase-like_dom_sf"/>
</dbReference>
<name>A0ABS0GKR3_9VIBR</name>
<evidence type="ECO:0000313" key="10">
    <source>
        <dbReference type="Proteomes" id="UP000597206"/>
    </source>
</evidence>
<gene>
    <name evidence="9" type="ORF">I1A42_21525</name>
</gene>
<dbReference type="PANTHER" id="PTHR11839:SF18">
    <property type="entry name" value="NUDIX HYDROLASE DOMAIN-CONTAINING PROTEIN"/>
    <property type="match status" value="1"/>
</dbReference>
<dbReference type="Gene3D" id="3.90.79.10">
    <property type="entry name" value="Nucleoside Triphosphate Pyrophosphohydrolase"/>
    <property type="match status" value="1"/>
</dbReference>
<comment type="similarity">
    <text evidence="3">Belongs to the Nudix hydrolase family. NudK subfamily.</text>
</comment>
<evidence type="ECO:0000313" key="9">
    <source>
        <dbReference type="EMBL" id="MBF9003060.1"/>
    </source>
</evidence>